<accession>A0A242VZU6</accession>
<comment type="caution">
    <text evidence="1">The sequence shown here is derived from an EMBL/GenBank/DDBJ whole genome shotgun (WGS) entry which is preliminary data.</text>
</comment>
<dbReference type="AlphaFoldDB" id="A0A242VZU6"/>
<dbReference type="Proteomes" id="UP000195152">
    <property type="component" value="Unassembled WGS sequence"/>
</dbReference>
<reference evidence="1 2" key="1">
    <citation type="submission" date="2016-10" db="EMBL/GenBank/DDBJ databases">
        <title>Comparative genomics of Bacillus thuringiensis reveals a path to pathogens against multiple invertebrate hosts.</title>
        <authorList>
            <person name="Zheng J."/>
            <person name="Gao Q."/>
            <person name="Liu H."/>
            <person name="Peng D."/>
            <person name="Ruan L."/>
            <person name="Sun M."/>
        </authorList>
    </citation>
    <scope>NUCLEOTIDE SEQUENCE [LARGE SCALE GENOMIC DNA]</scope>
    <source>
        <strain evidence="1">BGSC 4AC1</strain>
    </source>
</reference>
<sequence>MARIALDGNKTVYAYQEGKLEKKGYLYNCKNPQCSALLKIASINGVYGPYFTTKGTPKRHIQGCDLTPVK</sequence>
<gene>
    <name evidence="1" type="ORF">BK699_30230</name>
</gene>
<protein>
    <submittedName>
        <fullName evidence="1">Uncharacterized protein</fullName>
    </submittedName>
</protein>
<name>A0A242VZU6_BACTU</name>
<proteinExistence type="predicted"/>
<dbReference type="RefSeq" id="WP_000090817.1">
    <property type="nucleotide sequence ID" value="NZ_NFCF01000110.1"/>
</dbReference>
<evidence type="ECO:0000313" key="1">
    <source>
        <dbReference type="EMBL" id="OTW44683.1"/>
    </source>
</evidence>
<evidence type="ECO:0000313" key="2">
    <source>
        <dbReference type="Proteomes" id="UP000195152"/>
    </source>
</evidence>
<organism evidence="1 2">
    <name type="scientific">Bacillus thuringiensis serovar mexicanensis</name>
    <dbReference type="NCBI Taxonomy" id="180868"/>
    <lineage>
        <taxon>Bacteria</taxon>
        <taxon>Bacillati</taxon>
        <taxon>Bacillota</taxon>
        <taxon>Bacilli</taxon>
        <taxon>Bacillales</taxon>
        <taxon>Bacillaceae</taxon>
        <taxon>Bacillus</taxon>
        <taxon>Bacillus cereus group</taxon>
    </lineage>
</organism>
<dbReference type="EMBL" id="NFCF01000110">
    <property type="protein sequence ID" value="OTW44683.1"/>
    <property type="molecule type" value="Genomic_DNA"/>
</dbReference>